<keyword evidence="2" id="KW-0472">Membrane</keyword>
<evidence type="ECO:0000259" key="3">
    <source>
        <dbReference type="Pfam" id="PF01676"/>
    </source>
</evidence>
<evidence type="ECO:0000256" key="2">
    <source>
        <dbReference type="SAM" id="Phobius"/>
    </source>
</evidence>
<feature type="transmembrane region" description="Helical" evidence="2">
    <location>
        <begin position="23"/>
        <end position="38"/>
    </location>
</feature>
<keyword evidence="2" id="KW-1133">Transmembrane helix</keyword>
<evidence type="ECO:0000313" key="4">
    <source>
        <dbReference type="EMBL" id="AGB40770.1"/>
    </source>
</evidence>
<feature type="transmembrane region" description="Helical" evidence="2">
    <location>
        <begin position="100"/>
        <end position="118"/>
    </location>
</feature>
<dbReference type="PANTHER" id="PTHR10151">
    <property type="entry name" value="ECTONUCLEOTIDE PYROPHOSPHATASE/PHOSPHODIESTERASE"/>
    <property type="match status" value="1"/>
</dbReference>
<dbReference type="Pfam" id="PF01676">
    <property type="entry name" value="Metalloenzyme"/>
    <property type="match status" value="1"/>
</dbReference>
<dbReference type="InterPro" id="IPR006124">
    <property type="entry name" value="Metalloenzyme"/>
</dbReference>
<feature type="transmembrane region" description="Helical" evidence="2">
    <location>
        <begin position="50"/>
        <end position="67"/>
    </location>
</feature>
<organism evidence="4 5">
    <name type="scientific">Halobacteroides halobius (strain ATCC 35273 / DSM 5150 / MD-1)</name>
    <dbReference type="NCBI Taxonomy" id="748449"/>
    <lineage>
        <taxon>Bacteria</taxon>
        <taxon>Bacillati</taxon>
        <taxon>Bacillota</taxon>
        <taxon>Clostridia</taxon>
        <taxon>Halanaerobiales</taxon>
        <taxon>Halobacteroidaceae</taxon>
        <taxon>Halobacteroides</taxon>
    </lineage>
</organism>
<dbReference type="RefSeq" id="WP_015326495.1">
    <property type="nucleotide sequence ID" value="NC_019978.1"/>
</dbReference>
<dbReference type="KEGG" id="hhl:Halha_0799"/>
<name>L0K8A0_HALHC</name>
<gene>
    <name evidence="4" type="ordered locus">Halha_0799</name>
</gene>
<dbReference type="Pfam" id="PF01663">
    <property type="entry name" value="Phosphodiest"/>
    <property type="match status" value="1"/>
</dbReference>
<dbReference type="GO" id="GO:0016853">
    <property type="term" value="F:isomerase activity"/>
    <property type="evidence" value="ECO:0007669"/>
    <property type="project" value="UniProtKB-KW"/>
</dbReference>
<evidence type="ECO:0000313" key="5">
    <source>
        <dbReference type="Proteomes" id="UP000010880"/>
    </source>
</evidence>
<feature type="transmembrane region" description="Helical" evidence="2">
    <location>
        <begin position="73"/>
        <end position="93"/>
    </location>
</feature>
<feature type="transmembrane region" description="Helical" evidence="2">
    <location>
        <begin position="177"/>
        <end position="195"/>
    </location>
</feature>
<proteinExistence type="predicted"/>
<dbReference type="PANTHER" id="PTHR10151:SF120">
    <property type="entry name" value="BIS(5'-ADENOSYL)-TRIPHOSPHATASE"/>
    <property type="match status" value="1"/>
</dbReference>
<dbReference type="GO" id="GO:0016787">
    <property type="term" value="F:hydrolase activity"/>
    <property type="evidence" value="ECO:0007669"/>
    <property type="project" value="UniProtKB-ARBA"/>
</dbReference>
<keyword evidence="1" id="KW-0413">Isomerase</keyword>
<protein>
    <submittedName>
        <fullName evidence="4">Putative AP superfamily protein</fullName>
    </submittedName>
</protein>
<sequence>MKKASDFEVWAARAWNLLNEGKSFYPIFSVGIFLLYHYQQWSSFSFWQSTLLVILINLPLLITYIRYDFPLKLRWFLWVPLIGFIIAFNYWNLKLVGLDLGVYLFFTVIFWGTIYYHLRIGTTLTNFTRFWKLVLKNSDSTSGNFQEQVPKTLVTILSLNYSYLYLTGQLPIGRSTFVIKYIIFFLITVVGAIIIHHKLFNWKPEQYQELTNNAQVTEPLTNRVIMIIIDGCRKDRLAQADTPFIDQLREEGTEYTQMETIYPARTVTCFSSLFTGTYPDEHGIKSNLVLDLGIKTESIFDKLRQQDKKGKLLGIAHLIDAFGEEDVEAITAVMDNDQADGHIIKRAKDIMKQEAPELLITQLISTDQTGHSRGALYSEYKEKIEEADRHISGFVNWLTEEGFMENTTLIIAADHGQSDGIGGHGHLDEGERYVPFIINGPQIKAGLRIEDKRSIVSVAPTISYLLGVDYPDYSRGPVLTEAIDKS</sequence>
<reference evidence="5" key="1">
    <citation type="submission" date="2012-02" db="EMBL/GenBank/DDBJ databases">
        <title>The complete genome of Halobacteroides halobius DSM 5150.</title>
        <authorList>
            <person name="Lucas S."/>
            <person name="Copeland A."/>
            <person name="Lapidus A."/>
            <person name="Glavina del Rio T."/>
            <person name="Dalin E."/>
            <person name="Tice H."/>
            <person name="Bruce D."/>
            <person name="Goodwin L."/>
            <person name="Pitluck S."/>
            <person name="Peters L."/>
            <person name="Mikhailova N."/>
            <person name="Gu W."/>
            <person name="Kyrpides N."/>
            <person name="Mavromatis K."/>
            <person name="Ivanova N."/>
            <person name="Brettin T."/>
            <person name="Detter J.C."/>
            <person name="Han C."/>
            <person name="Larimer F."/>
            <person name="Land M."/>
            <person name="Hauser L."/>
            <person name="Markowitz V."/>
            <person name="Cheng J.-F."/>
            <person name="Hugenholtz P."/>
            <person name="Woyke T."/>
            <person name="Wu D."/>
            <person name="Tindall B."/>
            <person name="Pomrenke H."/>
            <person name="Brambilla E."/>
            <person name="Klenk H.-P."/>
            <person name="Eisen J.A."/>
        </authorList>
    </citation>
    <scope>NUCLEOTIDE SEQUENCE [LARGE SCALE GENOMIC DNA]</scope>
    <source>
        <strain evidence="5">ATCC 35273 / DSM 5150 / MD-1</strain>
    </source>
</reference>
<keyword evidence="5" id="KW-1185">Reference proteome</keyword>
<accession>L0K8A0</accession>
<dbReference type="Proteomes" id="UP000010880">
    <property type="component" value="Chromosome"/>
</dbReference>
<dbReference type="GO" id="GO:0046872">
    <property type="term" value="F:metal ion binding"/>
    <property type="evidence" value="ECO:0007669"/>
    <property type="project" value="InterPro"/>
</dbReference>
<evidence type="ECO:0000256" key="1">
    <source>
        <dbReference type="ARBA" id="ARBA00023235"/>
    </source>
</evidence>
<dbReference type="STRING" id="748449.Halha_0799"/>
<dbReference type="Gene3D" id="3.40.720.10">
    <property type="entry name" value="Alkaline Phosphatase, subunit A"/>
    <property type="match status" value="2"/>
</dbReference>
<dbReference type="AlphaFoldDB" id="L0K8A0"/>
<dbReference type="InterPro" id="IPR002591">
    <property type="entry name" value="Phosphodiest/P_Trfase"/>
</dbReference>
<dbReference type="eggNOG" id="COG1524">
    <property type="taxonomic scope" value="Bacteria"/>
</dbReference>
<feature type="domain" description="Metalloenzyme" evidence="3">
    <location>
        <begin position="311"/>
        <end position="469"/>
    </location>
</feature>
<dbReference type="HOGENOM" id="CLU_573252_0_0_9"/>
<dbReference type="InterPro" id="IPR017850">
    <property type="entry name" value="Alkaline_phosphatase_core_sf"/>
</dbReference>
<dbReference type="SUPFAM" id="SSF53649">
    <property type="entry name" value="Alkaline phosphatase-like"/>
    <property type="match status" value="1"/>
</dbReference>
<dbReference type="EMBL" id="CP003359">
    <property type="protein sequence ID" value="AGB40770.1"/>
    <property type="molecule type" value="Genomic_DNA"/>
</dbReference>
<dbReference type="OrthoDB" id="9779418at2"/>
<keyword evidence="2" id="KW-0812">Transmembrane</keyword>
<dbReference type="PATRIC" id="fig|748449.3.peg.759"/>